<protein>
    <recommendedName>
        <fullName evidence="3">AAA+ ATPase domain-containing protein</fullName>
    </recommendedName>
</protein>
<sequence length="362" mass="37676">MPSLLDLTLLERPYRVALAGMSDEQVGAVTRAWARCGARPADDDGEGATVSAALTSHREEVAAGADIASPDFAEVSARLTSALTTNVIRRRSRDLLLLHAAAVSDPVSGRTVALVGPSGRGKTTAARILAERWGYVTDETVAIRDDASVVPFPRPLSVVDPRPGSPKLQLGPDDLGLRRLGSAPRLSAILLLDRAPGDRIGGPRLSGLPLHEAVGDLVGQVSALSARPNGLRRLSSVIDACDGVRRVRYAEAAELAELVRPLLEWPTAKAKELRYAQAADAETLPDGDRLIVLAGGRVGVLDGIAPVVWQACARPAGVADLVQRVVHAHGVPAGGAPVADVVAVARALVGAGLLRRLGEPAA</sequence>
<evidence type="ECO:0000313" key="2">
    <source>
        <dbReference type="Proteomes" id="UP001174208"/>
    </source>
</evidence>
<dbReference type="Gene3D" id="1.10.10.1150">
    <property type="entry name" value="Coenzyme PQQ synthesis protein D (PqqD)"/>
    <property type="match status" value="1"/>
</dbReference>
<dbReference type="RefSeq" id="WP_301209885.1">
    <property type="nucleotide sequence ID" value="NZ_JAROCF010000001.1"/>
</dbReference>
<proteinExistence type="predicted"/>
<accession>A0ABT8K7S3</accession>
<organism evidence="1 2">
    <name type="scientific">Leifsonia williamsii</name>
    <dbReference type="NCBI Taxonomy" id="3035919"/>
    <lineage>
        <taxon>Bacteria</taxon>
        <taxon>Bacillati</taxon>
        <taxon>Actinomycetota</taxon>
        <taxon>Actinomycetes</taxon>
        <taxon>Micrococcales</taxon>
        <taxon>Microbacteriaceae</taxon>
        <taxon>Leifsonia</taxon>
    </lineage>
</organism>
<dbReference type="Proteomes" id="UP001174208">
    <property type="component" value="Unassembled WGS sequence"/>
</dbReference>
<keyword evidence="2" id="KW-1185">Reference proteome</keyword>
<reference evidence="1" key="1">
    <citation type="submission" date="2023-06" db="EMBL/GenBank/DDBJ databases">
        <title>MT1 and MT2 Draft Genomes of Novel Species.</title>
        <authorList>
            <person name="Venkateswaran K."/>
        </authorList>
    </citation>
    <scope>NUCLEOTIDE SEQUENCE</scope>
    <source>
        <strain evidence="1">F6_8S_P_1B</strain>
    </source>
</reference>
<evidence type="ECO:0008006" key="3">
    <source>
        <dbReference type="Google" id="ProtNLM"/>
    </source>
</evidence>
<dbReference type="SUPFAM" id="SSF53795">
    <property type="entry name" value="PEP carboxykinase-like"/>
    <property type="match status" value="1"/>
</dbReference>
<dbReference type="InterPro" id="IPR041881">
    <property type="entry name" value="PqqD_sf"/>
</dbReference>
<comment type="caution">
    <text evidence="1">The sequence shown here is derived from an EMBL/GenBank/DDBJ whole genome shotgun (WGS) entry which is preliminary data.</text>
</comment>
<name>A0ABT8K7S3_9MICO</name>
<dbReference type="Gene3D" id="3.40.50.300">
    <property type="entry name" value="P-loop containing nucleotide triphosphate hydrolases"/>
    <property type="match status" value="1"/>
</dbReference>
<dbReference type="EMBL" id="JAROCF010000001">
    <property type="protein sequence ID" value="MDN4613072.1"/>
    <property type="molecule type" value="Genomic_DNA"/>
</dbReference>
<gene>
    <name evidence="1" type="ORF">P5G50_01295</name>
</gene>
<evidence type="ECO:0000313" key="1">
    <source>
        <dbReference type="EMBL" id="MDN4613072.1"/>
    </source>
</evidence>
<dbReference type="InterPro" id="IPR027417">
    <property type="entry name" value="P-loop_NTPase"/>
</dbReference>